<comment type="similarity">
    <text evidence="3 18">In the N-terminal section; belongs to the NnrE/AIBP family.</text>
</comment>
<comment type="catalytic activity">
    <reaction evidence="2 18">
        <text>(6R)-NADPHX = (6S)-NADPHX</text>
        <dbReference type="Rhea" id="RHEA:32227"/>
        <dbReference type="ChEBI" id="CHEBI:64076"/>
        <dbReference type="ChEBI" id="CHEBI:64077"/>
        <dbReference type="EC" id="5.1.99.6"/>
    </reaction>
</comment>
<evidence type="ECO:0000256" key="4">
    <source>
        <dbReference type="ARBA" id="ARBA00009524"/>
    </source>
</evidence>
<evidence type="ECO:0000256" key="8">
    <source>
        <dbReference type="ARBA" id="ARBA00022857"/>
    </source>
</evidence>
<dbReference type="STRING" id="1792290.MSP8886_01710"/>
<keyword evidence="12 17" id="KW-0456">Lyase</keyword>
<keyword evidence="11 18" id="KW-0413">Isomerase</keyword>
<dbReference type="AlphaFoldDB" id="A0A1A8TDQ0"/>
<dbReference type="CDD" id="cd01171">
    <property type="entry name" value="YXKO-related"/>
    <property type="match status" value="1"/>
</dbReference>
<evidence type="ECO:0000256" key="18">
    <source>
        <dbReference type="PIRNR" id="PIRNR017184"/>
    </source>
</evidence>
<name>A0A1A8TDQ0_9GAMM</name>
<feature type="binding site" evidence="17">
    <location>
        <position position="383"/>
    </location>
    <ligand>
        <name>(6S)-NADPHX</name>
        <dbReference type="ChEBI" id="CHEBI:64076"/>
    </ligand>
</feature>
<evidence type="ECO:0000256" key="17">
    <source>
        <dbReference type="HAMAP-Rule" id="MF_01965"/>
    </source>
</evidence>
<dbReference type="SUPFAM" id="SSF64153">
    <property type="entry name" value="YjeF N-terminal domain-like"/>
    <property type="match status" value="1"/>
</dbReference>
<protein>
    <recommendedName>
        <fullName evidence="17">ADP-dependent (S)-NAD(P)H-hydrate dehydratase</fullName>
        <ecNumber evidence="17">4.2.1.136</ecNumber>
    </recommendedName>
    <alternativeName>
        <fullName evidence="17">ADP-dependent NAD(P)HX dehydratase</fullName>
    </alternativeName>
</protein>
<dbReference type="NCBIfam" id="TIGR00196">
    <property type="entry name" value="yjeF_cterm"/>
    <property type="match status" value="1"/>
</dbReference>
<feature type="domain" description="YjeF N-terminal" evidence="20">
    <location>
        <begin position="19"/>
        <end position="227"/>
    </location>
</feature>
<feature type="binding site" evidence="17">
    <location>
        <position position="449"/>
    </location>
    <ligand>
        <name>AMP</name>
        <dbReference type="ChEBI" id="CHEBI:456215"/>
    </ligand>
</feature>
<dbReference type="InterPro" id="IPR036652">
    <property type="entry name" value="YjeF_N_dom_sf"/>
</dbReference>
<evidence type="ECO:0000256" key="14">
    <source>
        <dbReference type="ARBA" id="ARBA00025153"/>
    </source>
</evidence>
<feature type="domain" description="YjeF C-terminal" evidence="19">
    <location>
        <begin position="235"/>
        <end position="504"/>
    </location>
</feature>
<evidence type="ECO:0000256" key="7">
    <source>
        <dbReference type="ARBA" id="ARBA00022840"/>
    </source>
</evidence>
<dbReference type="Gene3D" id="3.40.50.10260">
    <property type="entry name" value="YjeF N-terminal domain"/>
    <property type="match status" value="1"/>
</dbReference>
<gene>
    <name evidence="21" type="primary">nnr</name>
    <name evidence="17" type="synonym">nnrD</name>
    <name evidence="21" type="ORF">MSP8886_01710</name>
</gene>
<evidence type="ECO:0000256" key="10">
    <source>
        <dbReference type="ARBA" id="ARBA00023027"/>
    </source>
</evidence>
<feature type="binding site" evidence="17">
    <location>
        <position position="331"/>
    </location>
    <ligand>
        <name>(6S)-NADPHX</name>
        <dbReference type="ChEBI" id="CHEBI:64076"/>
    </ligand>
</feature>
<evidence type="ECO:0000256" key="6">
    <source>
        <dbReference type="ARBA" id="ARBA00022741"/>
    </source>
</evidence>
<keyword evidence="22" id="KW-1185">Reference proteome</keyword>
<evidence type="ECO:0000256" key="2">
    <source>
        <dbReference type="ARBA" id="ARBA00000909"/>
    </source>
</evidence>
<dbReference type="Pfam" id="PF03853">
    <property type="entry name" value="YjeF_N"/>
    <property type="match status" value="1"/>
</dbReference>
<evidence type="ECO:0000256" key="12">
    <source>
        <dbReference type="ARBA" id="ARBA00023239"/>
    </source>
</evidence>
<dbReference type="GO" id="GO:0052856">
    <property type="term" value="F:NAD(P)HX epimerase activity"/>
    <property type="evidence" value="ECO:0007669"/>
    <property type="project" value="UniProtKB-EC"/>
</dbReference>
<dbReference type="PIRSF" id="PIRSF017184">
    <property type="entry name" value="Nnr"/>
    <property type="match status" value="1"/>
</dbReference>
<dbReference type="PROSITE" id="PS51385">
    <property type="entry name" value="YJEF_N"/>
    <property type="match status" value="1"/>
</dbReference>
<comment type="cofactor">
    <cofactor evidence="18">
        <name>K(+)</name>
        <dbReference type="ChEBI" id="CHEBI:29103"/>
    </cofactor>
    <text evidence="18">Binds 1 potassium ion per subunit.</text>
</comment>
<accession>A0A1A8TDQ0</accession>
<comment type="similarity">
    <text evidence="17">Belongs to the NnrD/CARKD family.</text>
</comment>
<evidence type="ECO:0000259" key="19">
    <source>
        <dbReference type="PROSITE" id="PS51383"/>
    </source>
</evidence>
<evidence type="ECO:0000256" key="9">
    <source>
        <dbReference type="ARBA" id="ARBA00022958"/>
    </source>
</evidence>
<evidence type="ECO:0000256" key="15">
    <source>
        <dbReference type="ARBA" id="ARBA00048238"/>
    </source>
</evidence>
<comment type="function">
    <text evidence="17">Catalyzes the dehydration of the S-form of NAD(P)HX at the expense of ADP, which is converted to AMP. Together with NAD(P)HX epimerase, which catalyzes the epimerization of the S- and R-forms, the enzyme allows the repair of both epimers of NAD(P)HX, a damaged form of NAD(P)H that is a result of enzymatic or heat-dependent hydration.</text>
</comment>
<keyword evidence="8 17" id="KW-0521">NADP</keyword>
<dbReference type="PROSITE" id="PS01050">
    <property type="entry name" value="YJEF_C_2"/>
    <property type="match status" value="1"/>
</dbReference>
<dbReference type="GO" id="GO:0005524">
    <property type="term" value="F:ATP binding"/>
    <property type="evidence" value="ECO:0007669"/>
    <property type="project" value="UniProtKB-UniRule"/>
</dbReference>
<sequence length="504" mass="53291">MGESVGGYPVRALFDVKTIRTIEQQLFGIFDSFEVMAQAANALYKRIFQRWPQVQRFIVVVGGGNNGGDGLLFAGLLQEAGYSVRVLDCALKARQGDAQKAYELALSKGVVCQRFADGVVQYADNEFDNIVVVDALLGIGARLPLSEEVVKSVQWMNDAHACGAHLVAVDIATGVDSDTGYAEQNVVMADLTVSMLQLKLGNVLGKGGIASGELVLESLGSSSMLPEPTAYWLEVERLDYRSPCPRQKDSHKGMFGHVTVIGGDYGFGGAAIMASEAAAKAGAGTVGLLTRGEHLSASLSRNPNVMALASGTESCEQRLLRNHSTLVIGPGLGRASWGKALFENWLALAVTNECPVVLDADGLFWLAQTEEVVLPSGSVLTPHLGEAGRLLGCPVDDILKDPVVASLTLAKRYSCTVVLKGTTTIVSDEFGSVYVAGRPEPMLAKGGSGDVLSGMLGACLAYYSSSLTASVLAVAWHNHAAGLSARALGEHRAQPCDLLDYIDR</sequence>
<evidence type="ECO:0000256" key="1">
    <source>
        <dbReference type="ARBA" id="ARBA00000013"/>
    </source>
</evidence>
<dbReference type="PANTHER" id="PTHR12592:SF0">
    <property type="entry name" value="ATP-DEPENDENT (S)-NAD(P)H-HYDRATE DEHYDRATASE"/>
    <property type="match status" value="1"/>
</dbReference>
<comment type="function">
    <text evidence="14 18">Bifunctional enzyme that catalyzes the epimerization of the S- and R-forms of NAD(P)HX and the dehydration of the S-form of NAD(P)HX at the expense of ADP, which is converted to AMP. This allows the repair of both epimers of NAD(P)HX, a damaged form of NAD(P)H that is a result of enzymatic or heat-dependent hydration.</text>
</comment>
<dbReference type="InterPro" id="IPR004443">
    <property type="entry name" value="YjeF_N_dom"/>
</dbReference>
<dbReference type="Gene3D" id="3.40.1190.20">
    <property type="match status" value="1"/>
</dbReference>
<feature type="binding site" evidence="17">
    <location>
        <begin position="420"/>
        <end position="424"/>
    </location>
    <ligand>
        <name>AMP</name>
        <dbReference type="ChEBI" id="CHEBI:456215"/>
    </ligand>
</feature>
<dbReference type="InterPro" id="IPR029056">
    <property type="entry name" value="Ribokinase-like"/>
</dbReference>
<keyword evidence="9 18" id="KW-0630">Potassium</keyword>
<dbReference type="PROSITE" id="PS51383">
    <property type="entry name" value="YJEF_C_3"/>
    <property type="match status" value="1"/>
</dbReference>
<dbReference type="Proteomes" id="UP000092544">
    <property type="component" value="Unassembled WGS sequence"/>
</dbReference>
<organism evidence="21 22">
    <name type="scientific">Marinomonas spartinae</name>
    <dbReference type="NCBI Taxonomy" id="1792290"/>
    <lineage>
        <taxon>Bacteria</taxon>
        <taxon>Pseudomonadati</taxon>
        <taxon>Pseudomonadota</taxon>
        <taxon>Gammaproteobacteria</taxon>
        <taxon>Oceanospirillales</taxon>
        <taxon>Oceanospirillaceae</taxon>
        <taxon>Marinomonas</taxon>
    </lineage>
</organism>
<comment type="catalytic activity">
    <reaction evidence="16 17 18">
        <text>(6S)-NADPHX + ADP = AMP + phosphate + NADPH + H(+)</text>
        <dbReference type="Rhea" id="RHEA:32235"/>
        <dbReference type="ChEBI" id="CHEBI:15378"/>
        <dbReference type="ChEBI" id="CHEBI:43474"/>
        <dbReference type="ChEBI" id="CHEBI:57783"/>
        <dbReference type="ChEBI" id="CHEBI:64076"/>
        <dbReference type="ChEBI" id="CHEBI:456215"/>
        <dbReference type="ChEBI" id="CHEBI:456216"/>
        <dbReference type="EC" id="4.2.1.136"/>
    </reaction>
</comment>
<dbReference type="RefSeq" id="WP_067014985.1">
    <property type="nucleotide sequence ID" value="NZ_FLOB01000003.1"/>
</dbReference>
<evidence type="ECO:0000313" key="22">
    <source>
        <dbReference type="Proteomes" id="UP000092544"/>
    </source>
</evidence>
<keyword evidence="5 18" id="KW-0479">Metal-binding</keyword>
<comment type="catalytic activity">
    <reaction evidence="15 17 18">
        <text>(6S)-NADHX + ADP = AMP + phosphate + NADH + H(+)</text>
        <dbReference type="Rhea" id="RHEA:32223"/>
        <dbReference type="ChEBI" id="CHEBI:15378"/>
        <dbReference type="ChEBI" id="CHEBI:43474"/>
        <dbReference type="ChEBI" id="CHEBI:57945"/>
        <dbReference type="ChEBI" id="CHEBI:64074"/>
        <dbReference type="ChEBI" id="CHEBI:456215"/>
        <dbReference type="ChEBI" id="CHEBI:456216"/>
        <dbReference type="EC" id="4.2.1.136"/>
    </reaction>
</comment>
<evidence type="ECO:0000256" key="3">
    <source>
        <dbReference type="ARBA" id="ARBA00006001"/>
    </source>
</evidence>
<dbReference type="PANTHER" id="PTHR12592">
    <property type="entry name" value="ATP-DEPENDENT (S)-NAD(P)H-HYDRATE DEHYDRATASE FAMILY MEMBER"/>
    <property type="match status" value="1"/>
</dbReference>
<dbReference type="InterPro" id="IPR030677">
    <property type="entry name" value="Nnr"/>
</dbReference>
<evidence type="ECO:0000256" key="5">
    <source>
        <dbReference type="ARBA" id="ARBA00022723"/>
    </source>
</evidence>
<dbReference type="InterPro" id="IPR000631">
    <property type="entry name" value="CARKD"/>
</dbReference>
<evidence type="ECO:0000259" key="20">
    <source>
        <dbReference type="PROSITE" id="PS51385"/>
    </source>
</evidence>
<feature type="binding site" evidence="17">
    <location>
        <position position="450"/>
    </location>
    <ligand>
        <name>(6S)-NADPHX</name>
        <dbReference type="ChEBI" id="CHEBI:64076"/>
    </ligand>
</feature>
<dbReference type="EMBL" id="FLOB01000003">
    <property type="protein sequence ID" value="SBS30150.1"/>
    <property type="molecule type" value="Genomic_DNA"/>
</dbReference>
<dbReference type="Pfam" id="PF01256">
    <property type="entry name" value="Carb_kinase"/>
    <property type="match status" value="1"/>
</dbReference>
<evidence type="ECO:0000256" key="13">
    <source>
        <dbReference type="ARBA" id="ARBA00023268"/>
    </source>
</evidence>
<dbReference type="InterPro" id="IPR017953">
    <property type="entry name" value="Carbohydrate_kinase_pred_CS"/>
</dbReference>
<dbReference type="GO" id="GO:0046496">
    <property type="term" value="P:nicotinamide nucleotide metabolic process"/>
    <property type="evidence" value="ECO:0007669"/>
    <property type="project" value="UniProtKB-UniRule"/>
</dbReference>
<keyword evidence="10 17" id="KW-0520">NAD</keyword>
<dbReference type="GO" id="GO:0052855">
    <property type="term" value="F:ADP-dependent NAD(P)H-hydrate dehydratase activity"/>
    <property type="evidence" value="ECO:0007669"/>
    <property type="project" value="UniProtKB-UniRule"/>
</dbReference>
<dbReference type="NCBIfam" id="TIGR00197">
    <property type="entry name" value="yjeF_nterm"/>
    <property type="match status" value="1"/>
</dbReference>
<keyword evidence="13" id="KW-0511">Multifunctional enzyme</keyword>
<reference evidence="21 22" key="1">
    <citation type="submission" date="2016-06" db="EMBL/GenBank/DDBJ databases">
        <authorList>
            <person name="Kjaerup R.B."/>
            <person name="Dalgaard T.S."/>
            <person name="Juul-Madsen H.R."/>
        </authorList>
    </citation>
    <scope>NUCLEOTIDE SEQUENCE [LARGE SCALE GENOMIC DNA]</scope>
    <source>
        <strain evidence="21 22">CECT 8886</strain>
    </source>
</reference>
<evidence type="ECO:0000313" key="21">
    <source>
        <dbReference type="EMBL" id="SBS30150.1"/>
    </source>
</evidence>
<comment type="subunit">
    <text evidence="17">Homotetramer.</text>
</comment>
<dbReference type="HAMAP" id="MF_01965">
    <property type="entry name" value="NADHX_dehydratase"/>
    <property type="match status" value="1"/>
</dbReference>
<keyword evidence="6 17" id="KW-0547">Nucleotide-binding</keyword>
<proteinExistence type="inferred from homology"/>
<dbReference type="GO" id="GO:0046872">
    <property type="term" value="F:metal ion binding"/>
    <property type="evidence" value="ECO:0007669"/>
    <property type="project" value="UniProtKB-UniRule"/>
</dbReference>
<evidence type="ECO:0000256" key="11">
    <source>
        <dbReference type="ARBA" id="ARBA00023235"/>
    </source>
</evidence>
<dbReference type="OrthoDB" id="9806925at2"/>
<comment type="similarity">
    <text evidence="4 18">In the C-terminal section; belongs to the NnrD/CARKD family.</text>
</comment>
<evidence type="ECO:0000256" key="16">
    <source>
        <dbReference type="ARBA" id="ARBA00049209"/>
    </source>
</evidence>
<comment type="cofactor">
    <cofactor evidence="17">
        <name>Mg(2+)</name>
        <dbReference type="ChEBI" id="CHEBI:18420"/>
    </cofactor>
</comment>
<keyword evidence="7 17" id="KW-0067">ATP-binding</keyword>
<dbReference type="EC" id="4.2.1.136" evidence="17"/>
<feature type="binding site" evidence="17">
    <location>
        <position position="270"/>
    </location>
    <ligand>
        <name>(6S)-NADPHX</name>
        <dbReference type="ChEBI" id="CHEBI:64076"/>
    </ligand>
</feature>
<comment type="catalytic activity">
    <reaction evidence="1 18">
        <text>(6R)-NADHX = (6S)-NADHX</text>
        <dbReference type="Rhea" id="RHEA:32215"/>
        <dbReference type="ChEBI" id="CHEBI:64074"/>
        <dbReference type="ChEBI" id="CHEBI:64075"/>
        <dbReference type="EC" id="5.1.99.6"/>
    </reaction>
</comment>
<dbReference type="SUPFAM" id="SSF53613">
    <property type="entry name" value="Ribokinase-like"/>
    <property type="match status" value="1"/>
</dbReference>
<dbReference type="GO" id="GO:0110051">
    <property type="term" value="P:metabolite repair"/>
    <property type="evidence" value="ECO:0007669"/>
    <property type="project" value="TreeGrafter"/>
</dbReference>